<evidence type="ECO:0000313" key="4">
    <source>
        <dbReference type="EMBL" id="SFR91617.1"/>
    </source>
</evidence>
<dbReference type="STRING" id="767519.SAMN05216559_0946"/>
<name>A0A1I6KK86_9EURY</name>
<dbReference type="PROSITE" id="PS01031">
    <property type="entry name" value="SHSP"/>
    <property type="match status" value="1"/>
</dbReference>
<dbReference type="Gene3D" id="2.60.40.790">
    <property type="match status" value="1"/>
</dbReference>
<dbReference type="InterPro" id="IPR031107">
    <property type="entry name" value="Small_HSP"/>
</dbReference>
<feature type="domain" description="SHSP" evidence="3">
    <location>
        <begin position="33"/>
        <end position="144"/>
    </location>
</feature>
<evidence type="ECO:0000259" key="3">
    <source>
        <dbReference type="PROSITE" id="PS01031"/>
    </source>
</evidence>
<dbReference type="InterPro" id="IPR002068">
    <property type="entry name" value="A-crystallin/Hsp20_dom"/>
</dbReference>
<dbReference type="PANTHER" id="PTHR11527">
    <property type="entry name" value="HEAT-SHOCK PROTEIN 20 FAMILY MEMBER"/>
    <property type="match status" value="1"/>
</dbReference>
<evidence type="ECO:0000256" key="1">
    <source>
        <dbReference type="PROSITE-ProRule" id="PRU00285"/>
    </source>
</evidence>
<dbReference type="Proteomes" id="UP000199062">
    <property type="component" value="Unassembled WGS sequence"/>
</dbReference>
<dbReference type="RefSeq" id="WP_089814348.1">
    <property type="nucleotide sequence ID" value="NZ_FOZK01000001.1"/>
</dbReference>
<dbReference type="InterPro" id="IPR008978">
    <property type="entry name" value="HSP20-like_chaperone"/>
</dbReference>
<keyword evidence="5" id="KW-1185">Reference proteome</keyword>
<organism evidence="4 5">
    <name type="scientific">Halomicrobium zhouii</name>
    <dbReference type="NCBI Taxonomy" id="767519"/>
    <lineage>
        <taxon>Archaea</taxon>
        <taxon>Methanobacteriati</taxon>
        <taxon>Methanobacteriota</taxon>
        <taxon>Stenosarchaea group</taxon>
        <taxon>Halobacteria</taxon>
        <taxon>Halobacteriales</taxon>
        <taxon>Haloarculaceae</taxon>
        <taxon>Halomicrobium</taxon>
    </lineage>
</organism>
<comment type="similarity">
    <text evidence="1 2">Belongs to the small heat shock protein (HSP20) family.</text>
</comment>
<dbReference type="OrthoDB" id="198277at2157"/>
<dbReference type="CDD" id="cd06464">
    <property type="entry name" value="ACD_sHsps-like"/>
    <property type="match status" value="1"/>
</dbReference>
<gene>
    <name evidence="4" type="ORF">SAMN05216559_0946</name>
</gene>
<proteinExistence type="inferred from homology"/>
<dbReference type="AlphaFoldDB" id="A0A1I6KK86"/>
<evidence type="ECO:0000256" key="2">
    <source>
        <dbReference type="RuleBase" id="RU003616"/>
    </source>
</evidence>
<dbReference type="SUPFAM" id="SSF49764">
    <property type="entry name" value="HSP20-like chaperones"/>
    <property type="match status" value="1"/>
</dbReference>
<sequence>MSRRTPFDDIERLIDRMGEQFEDASRQWGGLNPQQLSGASSIDVVDRGDAFDVRADLPGFEPDDVDFRVVDQTLHLDAARSDEVSTEDGEFVHQERTSKSISRRVRLPEPVDADDVTATLEQGVLSVTIPKAAPDSTGHSIDIE</sequence>
<evidence type="ECO:0000313" key="5">
    <source>
        <dbReference type="Proteomes" id="UP000199062"/>
    </source>
</evidence>
<protein>
    <submittedName>
        <fullName evidence="4">HSP20 family protein</fullName>
    </submittedName>
</protein>
<dbReference type="Pfam" id="PF00011">
    <property type="entry name" value="HSP20"/>
    <property type="match status" value="1"/>
</dbReference>
<reference evidence="4 5" key="1">
    <citation type="submission" date="2016-10" db="EMBL/GenBank/DDBJ databases">
        <authorList>
            <person name="de Groot N.N."/>
        </authorList>
    </citation>
    <scope>NUCLEOTIDE SEQUENCE [LARGE SCALE GENOMIC DNA]</scope>
    <source>
        <strain evidence="4 5">CGMCC 1.10457</strain>
    </source>
</reference>
<dbReference type="EMBL" id="FOZK01000001">
    <property type="protein sequence ID" value="SFR91617.1"/>
    <property type="molecule type" value="Genomic_DNA"/>
</dbReference>
<accession>A0A1I6KK86</accession>